<evidence type="ECO:0000313" key="1">
    <source>
        <dbReference type="EMBL" id="ALR72588.1"/>
    </source>
</evidence>
<organism evidence="1">
    <name type="scientific">Colaphellus bowringi</name>
    <dbReference type="NCBI Taxonomy" id="561076"/>
    <lineage>
        <taxon>Eukaryota</taxon>
        <taxon>Metazoa</taxon>
        <taxon>Ecdysozoa</taxon>
        <taxon>Arthropoda</taxon>
        <taxon>Hexapoda</taxon>
        <taxon>Insecta</taxon>
        <taxon>Pterygota</taxon>
        <taxon>Neoptera</taxon>
        <taxon>Endopterygota</taxon>
        <taxon>Coleoptera</taxon>
        <taxon>Polyphaga</taxon>
        <taxon>Cucujiformia</taxon>
        <taxon>Chrysomeloidea</taxon>
        <taxon>Chrysomelidae</taxon>
        <taxon>Chrysomelinae</taxon>
        <taxon>Chrysomelini</taxon>
        <taxon>Colaphellus</taxon>
    </lineage>
</organism>
<protein>
    <submittedName>
        <fullName evidence="1">Putative olfactory receptor OR41</fullName>
    </submittedName>
</protein>
<reference evidence="1" key="2">
    <citation type="submission" date="2015-10" db="EMBL/GenBank/DDBJ databases">
        <authorList>
            <person name="Gilbert D.G."/>
        </authorList>
    </citation>
    <scope>NUCLEOTIDE SEQUENCE</scope>
</reference>
<dbReference type="AlphaFoldDB" id="A0A0S3J2Q8"/>
<sequence length="79" mass="9323">MAFEASEEIHNQLQNIPWHRWNVKNQKILLNYLIHTTQPLNISPFESLVVNRIMVVQGLKMVMSMVAVCRTLRERFSTQ</sequence>
<name>A0A0S3J2Q8_9CUCU</name>
<accession>A0A0S3J2Q8</accession>
<keyword evidence="1" id="KW-0675">Receptor</keyword>
<dbReference type="EMBL" id="KT884514">
    <property type="protein sequence ID" value="ALR72588.1"/>
    <property type="molecule type" value="mRNA"/>
</dbReference>
<reference evidence="1" key="1">
    <citation type="journal article" date="2015" name="BMC Genomics">
        <title>Candidate chemosensory genes identified in Colaphellus bowringi by antennal transcriptome analysis.</title>
        <authorList>
            <person name="Li X.M."/>
            <person name="Zhu X.Y."/>
            <person name="Wang Z.Q."/>
            <person name="Wang Y."/>
            <person name="He P."/>
            <person name="Chen G."/>
            <person name="Sun L."/>
            <person name="Deng D.G."/>
            <person name="Zhang Y.N."/>
        </authorList>
    </citation>
    <scope>NUCLEOTIDE SEQUENCE</scope>
</reference>
<proteinExistence type="evidence at transcript level"/>